<dbReference type="STRING" id="1909395.BKM31_16065"/>
<organism evidence="1 2">
    <name type="scientific">[Actinomadura] parvosata subsp. kistnae</name>
    <dbReference type="NCBI Taxonomy" id="1909395"/>
    <lineage>
        <taxon>Bacteria</taxon>
        <taxon>Bacillati</taxon>
        <taxon>Actinomycetota</taxon>
        <taxon>Actinomycetes</taxon>
        <taxon>Streptosporangiales</taxon>
        <taxon>Streptosporangiaceae</taxon>
        <taxon>Nonomuraea</taxon>
    </lineage>
</organism>
<name>A0A1U9ZXU5_9ACTN</name>
<proteinExistence type="predicted"/>
<keyword evidence="2" id="KW-1185">Reference proteome</keyword>
<gene>
    <name evidence="1" type="ORF">BKM31_16065</name>
</gene>
<protein>
    <submittedName>
        <fullName evidence="1">Uncharacterized protein</fullName>
    </submittedName>
</protein>
<sequence>MFQILGLGEEAEVLYRALLREGPLRVDSFDSPAESAIIKELRAGGLVYGEDLLTAARPGVALAGRLLERQQAMNATEALIAELESLYQANDRHRTAQVPVEVVTDAEHVRKTFSHIEQTTRHELLCS</sequence>
<dbReference type="KEGG" id="noa:BKM31_16065"/>
<dbReference type="Proteomes" id="UP000190797">
    <property type="component" value="Chromosome"/>
</dbReference>
<evidence type="ECO:0000313" key="1">
    <source>
        <dbReference type="EMBL" id="AQZ62775.1"/>
    </source>
</evidence>
<dbReference type="AlphaFoldDB" id="A0A1U9ZXU5"/>
<reference evidence="2" key="1">
    <citation type="journal article" date="2017" name="Med. Chem. Commun.">
        <title>Nonomuraea sp. ATCC 55076 harbours the largest actinomycete chromosome to date and the kistamicin biosynthetic gene cluster.</title>
        <authorList>
            <person name="Nazari B."/>
            <person name="Forneris C.C."/>
            <person name="Gibson M.I."/>
            <person name="Moon K."/>
            <person name="Schramma K.R."/>
            <person name="Seyedsayamdost M.R."/>
        </authorList>
    </citation>
    <scope>NUCLEOTIDE SEQUENCE [LARGE SCALE GENOMIC DNA]</scope>
    <source>
        <strain evidence="2">ATCC 55076</strain>
    </source>
</reference>
<evidence type="ECO:0000313" key="2">
    <source>
        <dbReference type="Proteomes" id="UP000190797"/>
    </source>
</evidence>
<dbReference type="RefSeq" id="WP_080038954.1">
    <property type="nucleotide sequence ID" value="NZ_CP017717.1"/>
</dbReference>
<accession>A0A1U9ZXU5</accession>
<dbReference type="EMBL" id="CP017717">
    <property type="protein sequence ID" value="AQZ62775.1"/>
    <property type="molecule type" value="Genomic_DNA"/>
</dbReference>